<dbReference type="PROSITE" id="PS50110">
    <property type="entry name" value="RESPONSE_REGULATORY"/>
    <property type="match status" value="1"/>
</dbReference>
<dbReference type="PROSITE" id="PS50043">
    <property type="entry name" value="HTH_LUXR_2"/>
    <property type="match status" value="1"/>
</dbReference>
<dbReference type="Pfam" id="PF00196">
    <property type="entry name" value="GerE"/>
    <property type="match status" value="1"/>
</dbReference>
<dbReference type="InterPro" id="IPR058245">
    <property type="entry name" value="NreC/VraR/RcsB-like_REC"/>
</dbReference>
<dbReference type="GO" id="GO:0000160">
    <property type="term" value="P:phosphorelay signal transduction system"/>
    <property type="evidence" value="ECO:0007669"/>
    <property type="project" value="InterPro"/>
</dbReference>
<dbReference type="PROSITE" id="PS00622">
    <property type="entry name" value="HTH_LUXR_1"/>
    <property type="match status" value="1"/>
</dbReference>
<dbReference type="InterPro" id="IPR000792">
    <property type="entry name" value="Tscrpt_reg_LuxR_C"/>
</dbReference>
<accession>A0A4R2QKH3</accession>
<keyword evidence="9" id="KW-1185">Reference proteome</keyword>
<dbReference type="InterPro" id="IPR039420">
    <property type="entry name" value="WalR-like"/>
</dbReference>
<feature type="domain" description="HTH luxR-type" evidence="6">
    <location>
        <begin position="146"/>
        <end position="211"/>
    </location>
</feature>
<evidence type="ECO:0000256" key="2">
    <source>
        <dbReference type="ARBA" id="ARBA00023015"/>
    </source>
</evidence>
<dbReference type="Proteomes" id="UP000294911">
    <property type="component" value="Unassembled WGS sequence"/>
</dbReference>
<feature type="modified residue" description="4-aspartylphosphate" evidence="5">
    <location>
        <position position="55"/>
    </location>
</feature>
<dbReference type="CDD" id="cd17535">
    <property type="entry name" value="REC_NarL-like"/>
    <property type="match status" value="1"/>
</dbReference>
<evidence type="ECO:0000313" key="9">
    <source>
        <dbReference type="Proteomes" id="UP000294911"/>
    </source>
</evidence>
<protein>
    <submittedName>
        <fullName evidence="8">LuxR family two component transcriptional regulator</fullName>
    </submittedName>
</protein>
<sequence length="217" mass="22982">MSLNVLLVDDQQLVRAGLRMLCDSAPDIEVVGEAADGIEAIELAASTTPDVVVMDLRMPRLDGISATSRIRADQPAIRVLVLTTFDDDDHLYAALAAGACGFLAKDAAPAELLDALHRAARGESPFSPPVLRRVVERALGARKAAAPGELPSVTDREQAVWELLAAGWSNAAIGAHLHMGVTTVKTHVASLMTKTGCDNRVRLAVLAVRHGIVADDR</sequence>
<dbReference type="SMART" id="SM00421">
    <property type="entry name" value="HTH_LUXR"/>
    <property type="match status" value="1"/>
</dbReference>
<dbReference type="PANTHER" id="PTHR43214">
    <property type="entry name" value="TWO-COMPONENT RESPONSE REGULATOR"/>
    <property type="match status" value="1"/>
</dbReference>
<evidence type="ECO:0000256" key="1">
    <source>
        <dbReference type="ARBA" id="ARBA00022553"/>
    </source>
</evidence>
<dbReference type="PANTHER" id="PTHR43214:SF24">
    <property type="entry name" value="TRANSCRIPTIONAL REGULATORY PROTEIN NARL-RELATED"/>
    <property type="match status" value="1"/>
</dbReference>
<dbReference type="InterPro" id="IPR011006">
    <property type="entry name" value="CheY-like_superfamily"/>
</dbReference>
<dbReference type="EMBL" id="SLXQ01000009">
    <property type="protein sequence ID" value="TCP49349.1"/>
    <property type="molecule type" value="Genomic_DNA"/>
</dbReference>
<dbReference type="PRINTS" id="PR00038">
    <property type="entry name" value="HTHLUXR"/>
</dbReference>
<evidence type="ECO:0000256" key="3">
    <source>
        <dbReference type="ARBA" id="ARBA00023125"/>
    </source>
</evidence>
<name>A0A4R2QKH3_9PSEU</name>
<evidence type="ECO:0000313" key="8">
    <source>
        <dbReference type="EMBL" id="TCP49349.1"/>
    </source>
</evidence>
<dbReference type="SUPFAM" id="SSF52172">
    <property type="entry name" value="CheY-like"/>
    <property type="match status" value="1"/>
</dbReference>
<evidence type="ECO:0000259" key="7">
    <source>
        <dbReference type="PROSITE" id="PS50110"/>
    </source>
</evidence>
<dbReference type="GO" id="GO:0006355">
    <property type="term" value="P:regulation of DNA-templated transcription"/>
    <property type="evidence" value="ECO:0007669"/>
    <property type="project" value="InterPro"/>
</dbReference>
<feature type="domain" description="Response regulatory" evidence="7">
    <location>
        <begin position="4"/>
        <end position="120"/>
    </location>
</feature>
<dbReference type="Gene3D" id="3.40.50.2300">
    <property type="match status" value="1"/>
</dbReference>
<dbReference type="SUPFAM" id="SSF46894">
    <property type="entry name" value="C-terminal effector domain of the bipartite response regulators"/>
    <property type="match status" value="1"/>
</dbReference>
<keyword evidence="4" id="KW-0804">Transcription</keyword>
<keyword evidence="1 5" id="KW-0597">Phosphoprotein</keyword>
<keyword evidence="2" id="KW-0805">Transcription regulation</keyword>
<dbReference type="InterPro" id="IPR016032">
    <property type="entry name" value="Sig_transdc_resp-reg_C-effctor"/>
</dbReference>
<dbReference type="CDD" id="cd06170">
    <property type="entry name" value="LuxR_C_like"/>
    <property type="match status" value="1"/>
</dbReference>
<dbReference type="Pfam" id="PF00072">
    <property type="entry name" value="Response_reg"/>
    <property type="match status" value="1"/>
</dbReference>
<organism evidence="8 9">
    <name type="scientific">Tamaricihabitans halophyticus</name>
    <dbReference type="NCBI Taxonomy" id="1262583"/>
    <lineage>
        <taxon>Bacteria</taxon>
        <taxon>Bacillati</taxon>
        <taxon>Actinomycetota</taxon>
        <taxon>Actinomycetes</taxon>
        <taxon>Pseudonocardiales</taxon>
        <taxon>Pseudonocardiaceae</taxon>
        <taxon>Tamaricihabitans</taxon>
    </lineage>
</organism>
<dbReference type="AlphaFoldDB" id="A0A4R2QKH3"/>
<evidence type="ECO:0000259" key="6">
    <source>
        <dbReference type="PROSITE" id="PS50043"/>
    </source>
</evidence>
<dbReference type="InterPro" id="IPR001789">
    <property type="entry name" value="Sig_transdc_resp-reg_receiver"/>
</dbReference>
<keyword evidence="3" id="KW-0238">DNA-binding</keyword>
<dbReference type="RefSeq" id="WP_207894591.1">
    <property type="nucleotide sequence ID" value="NZ_SLXQ01000009.1"/>
</dbReference>
<reference evidence="8 9" key="1">
    <citation type="submission" date="2019-03" db="EMBL/GenBank/DDBJ databases">
        <title>Genomic Encyclopedia of Type Strains, Phase IV (KMG-IV): sequencing the most valuable type-strain genomes for metagenomic binning, comparative biology and taxonomic classification.</title>
        <authorList>
            <person name="Goeker M."/>
        </authorList>
    </citation>
    <scope>NUCLEOTIDE SEQUENCE [LARGE SCALE GENOMIC DNA]</scope>
    <source>
        <strain evidence="8 9">DSM 45765</strain>
    </source>
</reference>
<gene>
    <name evidence="8" type="ORF">EV191_109171</name>
</gene>
<proteinExistence type="predicted"/>
<evidence type="ECO:0000256" key="4">
    <source>
        <dbReference type="ARBA" id="ARBA00023163"/>
    </source>
</evidence>
<dbReference type="SMART" id="SM00448">
    <property type="entry name" value="REC"/>
    <property type="match status" value="1"/>
</dbReference>
<evidence type="ECO:0000256" key="5">
    <source>
        <dbReference type="PROSITE-ProRule" id="PRU00169"/>
    </source>
</evidence>
<comment type="caution">
    <text evidence="8">The sequence shown here is derived from an EMBL/GenBank/DDBJ whole genome shotgun (WGS) entry which is preliminary data.</text>
</comment>
<dbReference type="GO" id="GO:0003677">
    <property type="term" value="F:DNA binding"/>
    <property type="evidence" value="ECO:0007669"/>
    <property type="project" value="UniProtKB-KW"/>
</dbReference>